<dbReference type="InterPro" id="IPR042099">
    <property type="entry name" value="ANL_N_sf"/>
</dbReference>
<dbReference type="AlphaFoldDB" id="A0A2V1CYF1"/>
<dbReference type="STRING" id="97972.A0A2V1CYF1"/>
<accession>A0A2V1CYF1</accession>
<dbReference type="GO" id="GO:0005737">
    <property type="term" value="C:cytoplasm"/>
    <property type="evidence" value="ECO:0007669"/>
    <property type="project" value="TreeGrafter"/>
</dbReference>
<dbReference type="InterPro" id="IPR036736">
    <property type="entry name" value="ACP-like_sf"/>
</dbReference>
<dbReference type="FunFam" id="3.40.50.980:FF:000001">
    <property type="entry name" value="Non-ribosomal peptide synthetase"/>
    <property type="match status" value="1"/>
</dbReference>
<feature type="non-terminal residue" evidence="5">
    <location>
        <position position="635"/>
    </location>
</feature>
<dbReference type="FunFam" id="3.40.50.12780:FF:000014">
    <property type="entry name" value="Nonribosomal peptide synthetase 1"/>
    <property type="match status" value="1"/>
</dbReference>
<keyword evidence="6" id="KW-1185">Reference proteome</keyword>
<name>A0A2V1CYF1_9PLEO</name>
<feature type="domain" description="Carrier" evidence="4">
    <location>
        <begin position="566"/>
        <end position="635"/>
    </location>
</feature>
<keyword evidence="1" id="KW-0596">Phosphopantetheine</keyword>
<dbReference type="CDD" id="cd05918">
    <property type="entry name" value="A_NRPS_SidN3_like"/>
    <property type="match status" value="1"/>
</dbReference>
<evidence type="ECO:0000256" key="3">
    <source>
        <dbReference type="ARBA" id="ARBA00022598"/>
    </source>
</evidence>
<keyword evidence="2" id="KW-0597">Phosphoprotein</keyword>
<evidence type="ECO:0000313" key="6">
    <source>
        <dbReference type="Proteomes" id="UP000244855"/>
    </source>
</evidence>
<dbReference type="GO" id="GO:0031177">
    <property type="term" value="F:phosphopantetheine binding"/>
    <property type="evidence" value="ECO:0007669"/>
    <property type="project" value="TreeGrafter"/>
</dbReference>
<dbReference type="GO" id="GO:0016874">
    <property type="term" value="F:ligase activity"/>
    <property type="evidence" value="ECO:0007669"/>
    <property type="project" value="UniProtKB-KW"/>
</dbReference>
<gene>
    <name evidence="5" type="ORF">DM02DRAFT_547158</name>
</gene>
<dbReference type="PANTHER" id="PTHR45527">
    <property type="entry name" value="NONRIBOSOMAL PEPTIDE SYNTHETASE"/>
    <property type="match status" value="1"/>
</dbReference>
<dbReference type="GO" id="GO:0043041">
    <property type="term" value="P:amino acid activation for nonribosomal peptide biosynthetic process"/>
    <property type="evidence" value="ECO:0007669"/>
    <property type="project" value="TreeGrafter"/>
</dbReference>
<dbReference type="Gene3D" id="3.30.300.30">
    <property type="match status" value="1"/>
</dbReference>
<dbReference type="InterPro" id="IPR009081">
    <property type="entry name" value="PP-bd_ACP"/>
</dbReference>
<dbReference type="Pfam" id="PF00501">
    <property type="entry name" value="AMP-binding"/>
    <property type="match status" value="1"/>
</dbReference>
<dbReference type="InterPro" id="IPR010071">
    <property type="entry name" value="AA_adenyl_dom"/>
</dbReference>
<dbReference type="NCBIfam" id="TIGR01733">
    <property type="entry name" value="AA-adenyl-dom"/>
    <property type="match status" value="1"/>
</dbReference>
<evidence type="ECO:0000313" key="5">
    <source>
        <dbReference type="EMBL" id="PVH90760.1"/>
    </source>
</evidence>
<keyword evidence="3" id="KW-0436">Ligase</keyword>
<dbReference type="FunFam" id="1.10.1200.10:FF:000005">
    <property type="entry name" value="Nonribosomal peptide synthetase 1"/>
    <property type="match status" value="1"/>
</dbReference>
<dbReference type="Gene3D" id="1.10.1200.10">
    <property type="entry name" value="ACP-like"/>
    <property type="match status" value="1"/>
</dbReference>
<organism evidence="5 6">
    <name type="scientific">Periconia macrospinosa</name>
    <dbReference type="NCBI Taxonomy" id="97972"/>
    <lineage>
        <taxon>Eukaryota</taxon>
        <taxon>Fungi</taxon>
        <taxon>Dikarya</taxon>
        <taxon>Ascomycota</taxon>
        <taxon>Pezizomycotina</taxon>
        <taxon>Dothideomycetes</taxon>
        <taxon>Pleosporomycetidae</taxon>
        <taxon>Pleosporales</taxon>
        <taxon>Massarineae</taxon>
        <taxon>Periconiaceae</taxon>
        <taxon>Periconia</taxon>
    </lineage>
</organism>
<evidence type="ECO:0000256" key="1">
    <source>
        <dbReference type="ARBA" id="ARBA00022450"/>
    </source>
</evidence>
<dbReference type="InterPro" id="IPR000873">
    <property type="entry name" value="AMP-dep_synth/lig_dom"/>
</dbReference>
<dbReference type="SUPFAM" id="SSF47336">
    <property type="entry name" value="ACP-like"/>
    <property type="match status" value="1"/>
</dbReference>
<sequence length="635" mass="68953">MKPNSPTTLGNLDMLTPEDRQQLWAWNSDVPPAVDRCIHDLFADQARARPDAPAICAWDGEMTYGELDELSSRLAAHLVAIGVQPEDVVPLCFEKSMWTVVAMLAVLKAGGAFAPLDPEHPASRHEEIFRQTRARVVLASEQRSTCWGNSGLHVVAVSEKSISQLPNGADEMDLTTKPSNAAYAIFTSGSTGVPKGVVLEHRAVATGCLGHGRALGFAPHTRALQFATYTFDACIVEIVTTLVYGGCVCVPSERERRDSLANAIKAMDANWAFLTPSIAQLLDPVAVSSLRILVLGGEQVRIDDWKRWEGRLQVMNGYGPAECCICSCVFSGLQEFKSGLIGKSVASVGWAVDPDNHNRLAPLGSVGELLVEGPILARGYLGDPEKTAAAFINDPAWLLEGCGQHAGRRGRLYKTGDLVRYDADGNLVYVGRKDGQVKVRGQRVELGEIEHHVRECMPGVTQMAVDAIAPGGEKDKAIVAAFVQLEEEASAEDGPSARVFFPAEVDSQLGERLPGHMVPDIYFAVAQLPMTTSGKTDRKRLREIGASFSAQQLAELRTRSQGPKRRPSTEREKALQRLWAQVLNVQPESIGLDDNFFRLGGDSIVAMKLVAVARVIGFQMTVSDIFHHDTLAKLS</sequence>
<protein>
    <submittedName>
        <fullName evidence="5">Acetyl-CoA synthetase-like protein</fullName>
    </submittedName>
</protein>
<evidence type="ECO:0000259" key="4">
    <source>
        <dbReference type="PROSITE" id="PS50075"/>
    </source>
</evidence>
<evidence type="ECO:0000256" key="2">
    <source>
        <dbReference type="ARBA" id="ARBA00022553"/>
    </source>
</evidence>
<dbReference type="InterPro" id="IPR045851">
    <property type="entry name" value="AMP-bd_C_sf"/>
</dbReference>
<reference evidence="5 6" key="1">
    <citation type="journal article" date="2018" name="Sci. Rep.">
        <title>Comparative genomics provides insights into the lifestyle and reveals functional heterogeneity of dark septate endophytic fungi.</title>
        <authorList>
            <person name="Knapp D.G."/>
            <person name="Nemeth J.B."/>
            <person name="Barry K."/>
            <person name="Hainaut M."/>
            <person name="Henrissat B."/>
            <person name="Johnson J."/>
            <person name="Kuo A."/>
            <person name="Lim J.H.P."/>
            <person name="Lipzen A."/>
            <person name="Nolan M."/>
            <person name="Ohm R.A."/>
            <person name="Tamas L."/>
            <person name="Grigoriev I.V."/>
            <person name="Spatafora J.W."/>
            <person name="Nagy L.G."/>
            <person name="Kovacs G.M."/>
        </authorList>
    </citation>
    <scope>NUCLEOTIDE SEQUENCE [LARGE SCALE GENOMIC DNA]</scope>
    <source>
        <strain evidence="5 6">DSE2036</strain>
    </source>
</reference>
<dbReference type="SUPFAM" id="SSF56801">
    <property type="entry name" value="Acetyl-CoA synthetase-like"/>
    <property type="match status" value="1"/>
</dbReference>
<dbReference type="GO" id="GO:0044550">
    <property type="term" value="P:secondary metabolite biosynthetic process"/>
    <property type="evidence" value="ECO:0007669"/>
    <property type="project" value="TreeGrafter"/>
</dbReference>
<dbReference type="Gene3D" id="3.40.50.12780">
    <property type="entry name" value="N-terminal domain of ligase-like"/>
    <property type="match status" value="1"/>
</dbReference>
<dbReference type="PANTHER" id="PTHR45527:SF1">
    <property type="entry name" value="FATTY ACID SYNTHASE"/>
    <property type="match status" value="1"/>
</dbReference>
<dbReference type="FunFam" id="3.30.300.30:FF:000015">
    <property type="entry name" value="Nonribosomal peptide synthase SidD"/>
    <property type="match status" value="1"/>
</dbReference>
<proteinExistence type="predicted"/>
<dbReference type="EMBL" id="KZ806114">
    <property type="protein sequence ID" value="PVH90760.1"/>
    <property type="molecule type" value="Genomic_DNA"/>
</dbReference>
<dbReference type="OrthoDB" id="416786at2759"/>
<dbReference type="PROSITE" id="PS50075">
    <property type="entry name" value="CARRIER"/>
    <property type="match status" value="1"/>
</dbReference>
<dbReference type="Proteomes" id="UP000244855">
    <property type="component" value="Unassembled WGS sequence"/>
</dbReference>
<dbReference type="Pfam" id="PF00550">
    <property type="entry name" value="PP-binding"/>
    <property type="match status" value="1"/>
</dbReference>